<name>A0A7C5THJ6_9CREN</name>
<evidence type="ECO:0000256" key="1">
    <source>
        <dbReference type="ARBA" id="ARBA00005077"/>
    </source>
</evidence>
<dbReference type="GO" id="GO:0004088">
    <property type="term" value="F:carbamoyl-phosphate synthase (glutamine-hydrolyzing) activity"/>
    <property type="evidence" value="ECO:0007669"/>
    <property type="project" value="UniProtKB-UniRule"/>
</dbReference>
<dbReference type="Pfam" id="PF00988">
    <property type="entry name" value="CPSase_sm_chain"/>
    <property type="match status" value="1"/>
</dbReference>
<keyword evidence="6 8" id="KW-0315">Glutamine amidotransferase</keyword>
<feature type="active site" description="Nucleophile" evidence="8">
    <location>
        <position position="268"/>
    </location>
</feature>
<dbReference type="PRINTS" id="PR00096">
    <property type="entry name" value="GATASE"/>
</dbReference>
<comment type="function">
    <text evidence="8">Small subunit of the glutamine-dependent carbamoyl phosphate synthetase (CPSase). CPSase catalyzes the formation of carbamoyl phosphate from the ammonia moiety of glutamine, carbonate, and phosphate donated by ATP, constituting the first step of 2 biosynthetic pathways, one leading to arginine and/or urea and the other to pyrimidine nucleotides. The small subunit (glutamine amidotransferase) binds and cleaves glutamine to supply the large subunit with the substrate ammonia.</text>
</comment>
<dbReference type="InterPro" id="IPR017926">
    <property type="entry name" value="GATASE"/>
</dbReference>
<feature type="binding site" evidence="8">
    <location>
        <position position="310"/>
    </location>
    <ligand>
        <name>L-glutamine</name>
        <dbReference type="ChEBI" id="CHEBI:58359"/>
    </ligand>
</feature>
<feature type="active site" evidence="8">
    <location>
        <position position="355"/>
    </location>
</feature>
<dbReference type="UniPathway" id="UPA00068">
    <property type="reaction ID" value="UER00171"/>
</dbReference>
<dbReference type="Pfam" id="PF00117">
    <property type="entry name" value="GATase"/>
    <property type="match status" value="1"/>
</dbReference>
<keyword evidence="4 8" id="KW-0547">Nucleotide-binding</keyword>
<feature type="binding site" evidence="8">
    <location>
        <position position="240"/>
    </location>
    <ligand>
        <name>L-glutamine</name>
        <dbReference type="ChEBI" id="CHEBI:58359"/>
    </ligand>
</feature>
<dbReference type="PANTHER" id="PTHR43418">
    <property type="entry name" value="MULTIFUNCTIONAL TRYPTOPHAN BIOSYNTHESIS PROTEIN-RELATED"/>
    <property type="match status" value="1"/>
</dbReference>
<dbReference type="InterPro" id="IPR002474">
    <property type="entry name" value="CarbamoylP_synth_ssu_N"/>
</dbReference>
<feature type="binding site" evidence="8">
    <location>
        <position position="50"/>
    </location>
    <ligand>
        <name>L-glutamine</name>
        <dbReference type="ChEBI" id="CHEBI:58359"/>
    </ligand>
</feature>
<comment type="catalytic activity">
    <reaction evidence="8">
        <text>L-glutamine + H2O = L-glutamate + NH4(+)</text>
        <dbReference type="Rhea" id="RHEA:15889"/>
        <dbReference type="ChEBI" id="CHEBI:15377"/>
        <dbReference type="ChEBI" id="CHEBI:28938"/>
        <dbReference type="ChEBI" id="CHEBI:29985"/>
        <dbReference type="ChEBI" id="CHEBI:58359"/>
    </reaction>
</comment>
<dbReference type="EMBL" id="DRZI01000120">
    <property type="protein sequence ID" value="HHP81571.1"/>
    <property type="molecule type" value="Genomic_DNA"/>
</dbReference>
<dbReference type="GO" id="GO:0006207">
    <property type="term" value="P:'de novo' pyrimidine nucleobase biosynthetic process"/>
    <property type="evidence" value="ECO:0007669"/>
    <property type="project" value="InterPro"/>
</dbReference>
<dbReference type="PROSITE" id="PS51273">
    <property type="entry name" value="GATASE_TYPE_1"/>
    <property type="match status" value="1"/>
</dbReference>
<dbReference type="HAMAP" id="MF_01209">
    <property type="entry name" value="CPSase_S_chain"/>
    <property type="match status" value="1"/>
</dbReference>
<comment type="subunit">
    <text evidence="8">Composed of two chains; the small (or glutamine) chain promotes the hydrolysis of glutamine to ammonia, which is used by the large (or ammonia) chain to synthesize carbamoyl phosphate. Tetramer of heterodimers (alpha,beta)4.</text>
</comment>
<comment type="caution">
    <text evidence="10">The sequence shown here is derived from an EMBL/GenBank/DDBJ whole genome shotgun (WGS) entry which is preliminary data.</text>
</comment>
<dbReference type="InterPro" id="IPR035686">
    <property type="entry name" value="CPSase_GATase1"/>
</dbReference>
<reference evidence="10" key="1">
    <citation type="journal article" date="2020" name="mSystems">
        <title>Genome- and Community-Level Interaction Insights into Carbon Utilization and Element Cycling Functions of Hydrothermarchaeota in Hydrothermal Sediment.</title>
        <authorList>
            <person name="Zhou Z."/>
            <person name="Liu Y."/>
            <person name="Xu W."/>
            <person name="Pan J."/>
            <person name="Luo Z.H."/>
            <person name="Li M."/>
        </authorList>
    </citation>
    <scope>NUCLEOTIDE SEQUENCE [LARGE SCALE GENOMIC DNA]</scope>
    <source>
        <strain evidence="11">SpSt-1</strain>
        <strain evidence="10">SpSt-1121</strain>
    </source>
</reference>
<dbReference type="CDD" id="cd01744">
    <property type="entry name" value="GATase1_CPSase"/>
    <property type="match status" value="1"/>
</dbReference>
<keyword evidence="3 8" id="KW-0436">Ligase</keyword>
<dbReference type="InterPro" id="IPR050472">
    <property type="entry name" value="Anth_synth/Amidotransfase"/>
</dbReference>
<dbReference type="GO" id="GO:0005524">
    <property type="term" value="F:ATP binding"/>
    <property type="evidence" value="ECO:0007669"/>
    <property type="project" value="UniProtKB-UniRule"/>
</dbReference>
<comment type="catalytic activity">
    <reaction evidence="7 8">
        <text>hydrogencarbonate + L-glutamine + 2 ATP + H2O = carbamoyl phosphate + L-glutamate + 2 ADP + phosphate + 2 H(+)</text>
        <dbReference type="Rhea" id="RHEA:18633"/>
        <dbReference type="ChEBI" id="CHEBI:15377"/>
        <dbReference type="ChEBI" id="CHEBI:15378"/>
        <dbReference type="ChEBI" id="CHEBI:17544"/>
        <dbReference type="ChEBI" id="CHEBI:29985"/>
        <dbReference type="ChEBI" id="CHEBI:30616"/>
        <dbReference type="ChEBI" id="CHEBI:43474"/>
        <dbReference type="ChEBI" id="CHEBI:58228"/>
        <dbReference type="ChEBI" id="CHEBI:58359"/>
        <dbReference type="ChEBI" id="CHEBI:456216"/>
        <dbReference type="EC" id="6.3.5.5"/>
    </reaction>
</comment>
<dbReference type="EC" id="6.3.5.5" evidence="8"/>
<comment type="pathway">
    <text evidence="1 8">Amino-acid biosynthesis; L-arginine biosynthesis; carbamoyl phosphate from bicarbonate: step 1/1.</text>
</comment>
<dbReference type="InterPro" id="IPR036480">
    <property type="entry name" value="CarbP_synth_ssu_N_sf"/>
</dbReference>
<dbReference type="InterPro" id="IPR029062">
    <property type="entry name" value="Class_I_gatase-like"/>
</dbReference>
<feature type="binding site" evidence="8">
    <location>
        <position position="272"/>
    </location>
    <ligand>
        <name>L-glutamine</name>
        <dbReference type="ChEBI" id="CHEBI:58359"/>
    </ligand>
</feature>
<evidence type="ECO:0000256" key="4">
    <source>
        <dbReference type="ARBA" id="ARBA00022741"/>
    </source>
</evidence>
<feature type="binding site" evidence="8">
    <location>
        <position position="242"/>
    </location>
    <ligand>
        <name>L-glutamine</name>
        <dbReference type="ChEBI" id="CHEBI:58359"/>
    </ligand>
</feature>
<organism evidence="10">
    <name type="scientific">Ignisphaera aggregans</name>
    <dbReference type="NCBI Taxonomy" id="334771"/>
    <lineage>
        <taxon>Archaea</taxon>
        <taxon>Thermoproteota</taxon>
        <taxon>Thermoprotei</taxon>
        <taxon>Desulfurococcales</taxon>
        <taxon>Desulfurococcaceae</taxon>
        <taxon>Ignisphaera</taxon>
    </lineage>
</organism>
<dbReference type="GO" id="GO:0006526">
    <property type="term" value="P:L-arginine biosynthetic process"/>
    <property type="evidence" value="ECO:0007669"/>
    <property type="project" value="UniProtKB-UniRule"/>
</dbReference>
<evidence type="ECO:0000256" key="5">
    <source>
        <dbReference type="ARBA" id="ARBA00022840"/>
    </source>
</evidence>
<dbReference type="PANTHER" id="PTHR43418:SF7">
    <property type="entry name" value="CARBAMOYL-PHOSPHATE SYNTHASE SMALL CHAIN"/>
    <property type="match status" value="1"/>
</dbReference>
<dbReference type="Gene3D" id="3.50.30.20">
    <property type="entry name" value="Carbamoyl-phosphate synthase small subunit, N-terminal domain"/>
    <property type="match status" value="1"/>
</dbReference>
<comment type="similarity">
    <text evidence="2 8">Belongs to the CarA family.</text>
</comment>
<dbReference type="PRINTS" id="PR00099">
    <property type="entry name" value="CPSGATASE"/>
</dbReference>
<dbReference type="SUPFAM" id="SSF52317">
    <property type="entry name" value="Class I glutamine amidotransferase-like"/>
    <property type="match status" value="1"/>
</dbReference>
<evidence type="ECO:0000256" key="8">
    <source>
        <dbReference type="HAMAP-Rule" id="MF_01209"/>
    </source>
</evidence>
<feature type="active site" evidence="8">
    <location>
        <position position="353"/>
    </location>
</feature>
<keyword evidence="8" id="KW-0028">Amino-acid biosynthesis</keyword>
<evidence type="ECO:0000259" key="9">
    <source>
        <dbReference type="SMART" id="SM01097"/>
    </source>
</evidence>
<keyword evidence="5 8" id="KW-0067">ATP-binding</keyword>
<dbReference type="PRINTS" id="PR00097">
    <property type="entry name" value="ANTSNTHASEII"/>
</dbReference>
<proteinExistence type="inferred from homology"/>
<feature type="binding site" evidence="8">
    <location>
        <position position="313"/>
    </location>
    <ligand>
        <name>L-glutamine</name>
        <dbReference type="ChEBI" id="CHEBI:58359"/>
    </ligand>
</feature>
<dbReference type="SMART" id="SM01097">
    <property type="entry name" value="CPSase_sm_chain"/>
    <property type="match status" value="1"/>
</dbReference>
<dbReference type="Gene3D" id="3.40.50.880">
    <property type="match status" value="1"/>
</dbReference>
<evidence type="ECO:0000256" key="6">
    <source>
        <dbReference type="ARBA" id="ARBA00022962"/>
    </source>
</evidence>
<evidence type="ECO:0000313" key="10">
    <source>
        <dbReference type="EMBL" id="HHP81571.1"/>
    </source>
</evidence>
<dbReference type="NCBIfam" id="TIGR01368">
    <property type="entry name" value="CPSaseIIsmall"/>
    <property type="match status" value="1"/>
</dbReference>
<dbReference type="NCBIfam" id="NF009475">
    <property type="entry name" value="PRK12838.1"/>
    <property type="match status" value="1"/>
</dbReference>
<evidence type="ECO:0000256" key="7">
    <source>
        <dbReference type="ARBA" id="ARBA00048816"/>
    </source>
</evidence>
<feature type="binding site" evidence="8">
    <location>
        <position position="269"/>
    </location>
    <ligand>
        <name>L-glutamine</name>
        <dbReference type="ChEBI" id="CHEBI:58359"/>
    </ligand>
</feature>
<evidence type="ECO:0000256" key="3">
    <source>
        <dbReference type="ARBA" id="ARBA00022598"/>
    </source>
</evidence>
<dbReference type="GO" id="GO:0044205">
    <property type="term" value="P:'de novo' UMP biosynthetic process"/>
    <property type="evidence" value="ECO:0007669"/>
    <property type="project" value="UniProtKB-UniRule"/>
</dbReference>
<protein>
    <recommendedName>
        <fullName evidence="8">Carbamoyl phosphate synthase small chain</fullName>
        <ecNumber evidence="8">6.3.5.5</ecNumber>
    </recommendedName>
    <alternativeName>
        <fullName evidence="8">Carbamoyl phosphate synthetase glutamine chain</fullName>
    </alternativeName>
</protein>
<sequence>MCRTGLKARLLLKDGTEIEGCGFGAPGIRVGEVVFSTGMTGYTEALTDPSYAGQILIWTHPMVGCYGIPTKDHSYCGVSLNYESDRIQVEGFIVSELPSPSHYLSIKDLDSWLKEYNVPGMFKVDTRALVKKIREYGVMMGVLAVFNEKEEFSWSELEKILKTAESYDNKNFSYMVSPRGVIIHEPIGKAIATISVMDCGIKYGIVRWLLRNGFKVIRYPCWIDPKTLIDVGDGVLLSNGPGNPAVLIEQIKTVREVIESGKPVLGICLGMQLVSLALGSKIYKLRYGHRGPNKGVVDVISKRSYITTQNHGYAVDESSLDGAGLITWFKNIDDGSVEGVVHEKLPVIAVQFHPEGGPGPHDTTWIFNIFRDMVKNGGNS</sequence>
<keyword evidence="8" id="KW-0665">Pyrimidine biosynthesis</keyword>
<dbReference type="InterPro" id="IPR006274">
    <property type="entry name" value="CarbamoylP_synth_ssu"/>
</dbReference>
<feature type="binding site" evidence="8">
    <location>
        <position position="312"/>
    </location>
    <ligand>
        <name>L-glutamine</name>
        <dbReference type="ChEBI" id="CHEBI:58359"/>
    </ligand>
</feature>
<dbReference type="EMBL" id="DRUB01000064">
    <property type="protein sequence ID" value="HHR95918.1"/>
    <property type="molecule type" value="Genomic_DNA"/>
</dbReference>
<dbReference type="UniPathway" id="UPA00070">
    <property type="reaction ID" value="UER00115"/>
</dbReference>
<feature type="domain" description="Carbamoyl-phosphate synthase small subunit N-terminal" evidence="9">
    <location>
        <begin position="6"/>
        <end position="144"/>
    </location>
</feature>
<evidence type="ECO:0000313" key="11">
    <source>
        <dbReference type="EMBL" id="HHR95918.1"/>
    </source>
</evidence>
<dbReference type="SUPFAM" id="SSF52021">
    <property type="entry name" value="Carbamoyl phosphate synthetase, small subunit N-terminal domain"/>
    <property type="match status" value="1"/>
</dbReference>
<comment type="pathway">
    <text evidence="8">Pyrimidine metabolism; UMP biosynthesis via de novo pathway; (S)-dihydroorotate from bicarbonate: step 1/3.</text>
</comment>
<keyword evidence="8" id="KW-0055">Arginine biosynthesis</keyword>
<dbReference type="GO" id="GO:0006541">
    <property type="term" value="P:glutamine metabolic process"/>
    <property type="evidence" value="ECO:0007669"/>
    <property type="project" value="InterPro"/>
</dbReference>
<evidence type="ECO:0000256" key="2">
    <source>
        <dbReference type="ARBA" id="ARBA00007800"/>
    </source>
</evidence>
<dbReference type="AlphaFoldDB" id="A0A7C5THJ6"/>
<feature type="region of interest" description="CPSase" evidence="8">
    <location>
        <begin position="1"/>
        <end position="186"/>
    </location>
</feature>
<accession>A0A7C5THJ6</accession>
<gene>
    <name evidence="8 10" type="primary">carA</name>
    <name evidence="11" type="ORF">ENL47_03645</name>
    <name evidence="10" type="ORF">ENM84_02790</name>
</gene>